<accession>A0ABQ1X045</accession>
<dbReference type="EMBL" id="BMGS01000008">
    <property type="protein sequence ID" value="GGG52424.1"/>
    <property type="molecule type" value="Genomic_DNA"/>
</dbReference>
<sequence length="63" mass="7446">MAAGPGPYYGSGYGYRPRPYYQARPYYRPVPPRVVIVEPHRRVVAPAPRPYYNARPHRYIRVR</sequence>
<protein>
    <recommendedName>
        <fullName evidence="3">Spore coat protein</fullName>
    </recommendedName>
</protein>
<evidence type="ECO:0000313" key="1">
    <source>
        <dbReference type="EMBL" id="GGG52424.1"/>
    </source>
</evidence>
<organism evidence="1 2">
    <name type="scientific">Hymenobacter glacieicola</name>
    <dbReference type="NCBI Taxonomy" id="1562124"/>
    <lineage>
        <taxon>Bacteria</taxon>
        <taxon>Pseudomonadati</taxon>
        <taxon>Bacteroidota</taxon>
        <taxon>Cytophagia</taxon>
        <taxon>Cytophagales</taxon>
        <taxon>Hymenobacteraceae</taxon>
        <taxon>Hymenobacter</taxon>
    </lineage>
</organism>
<keyword evidence="2" id="KW-1185">Reference proteome</keyword>
<proteinExistence type="predicted"/>
<evidence type="ECO:0008006" key="3">
    <source>
        <dbReference type="Google" id="ProtNLM"/>
    </source>
</evidence>
<reference evidence="2" key="1">
    <citation type="journal article" date="2019" name="Int. J. Syst. Evol. Microbiol.">
        <title>The Global Catalogue of Microorganisms (GCM) 10K type strain sequencing project: providing services to taxonomists for standard genome sequencing and annotation.</title>
        <authorList>
            <consortium name="The Broad Institute Genomics Platform"/>
            <consortium name="The Broad Institute Genome Sequencing Center for Infectious Disease"/>
            <person name="Wu L."/>
            <person name="Ma J."/>
        </authorList>
    </citation>
    <scope>NUCLEOTIDE SEQUENCE [LARGE SCALE GENOMIC DNA]</scope>
    <source>
        <strain evidence="2">CGMCC 1.12990</strain>
    </source>
</reference>
<dbReference type="Proteomes" id="UP000601361">
    <property type="component" value="Unassembled WGS sequence"/>
</dbReference>
<gene>
    <name evidence="1" type="ORF">GCM10011378_30790</name>
</gene>
<name>A0ABQ1X045_9BACT</name>
<comment type="caution">
    <text evidence="1">The sequence shown here is derived from an EMBL/GenBank/DDBJ whole genome shotgun (WGS) entry which is preliminary data.</text>
</comment>
<evidence type="ECO:0000313" key="2">
    <source>
        <dbReference type="Proteomes" id="UP000601361"/>
    </source>
</evidence>